<protein>
    <submittedName>
        <fullName evidence="1">Uncharacterized protein</fullName>
    </submittedName>
</protein>
<comment type="caution">
    <text evidence="1">The sequence shown here is derived from an EMBL/GenBank/DDBJ whole genome shotgun (WGS) entry which is preliminary data.</text>
</comment>
<gene>
    <name evidence="1" type="ORF">WJX75_000037</name>
</gene>
<proteinExistence type="predicted"/>
<organism evidence="1 2">
    <name type="scientific">Coccomyxa subellipsoidea</name>
    <dbReference type="NCBI Taxonomy" id="248742"/>
    <lineage>
        <taxon>Eukaryota</taxon>
        <taxon>Viridiplantae</taxon>
        <taxon>Chlorophyta</taxon>
        <taxon>core chlorophytes</taxon>
        <taxon>Trebouxiophyceae</taxon>
        <taxon>Trebouxiophyceae incertae sedis</taxon>
        <taxon>Coccomyxaceae</taxon>
        <taxon>Coccomyxa</taxon>
    </lineage>
</organism>
<evidence type="ECO:0000313" key="2">
    <source>
        <dbReference type="Proteomes" id="UP001491310"/>
    </source>
</evidence>
<name>A0ABR2Z038_9CHLO</name>
<sequence>MSSARATAVSNACRTSMHYNVDPAKAVGLRYKGKILVRFKGLDMGLQSGTGSSSQGDQVSKETHCAPSPIWPDICTLCSQPVGATELV</sequence>
<dbReference type="EMBL" id="JALJOT010000002">
    <property type="protein sequence ID" value="KAK9917020.1"/>
    <property type="molecule type" value="Genomic_DNA"/>
</dbReference>
<accession>A0ABR2Z038</accession>
<keyword evidence="2" id="KW-1185">Reference proteome</keyword>
<dbReference type="Proteomes" id="UP001491310">
    <property type="component" value="Unassembled WGS sequence"/>
</dbReference>
<reference evidence="1 2" key="1">
    <citation type="journal article" date="2024" name="Nat. Commun.">
        <title>Phylogenomics reveals the evolutionary origins of lichenization in chlorophyte algae.</title>
        <authorList>
            <person name="Puginier C."/>
            <person name="Libourel C."/>
            <person name="Otte J."/>
            <person name="Skaloud P."/>
            <person name="Haon M."/>
            <person name="Grisel S."/>
            <person name="Petersen M."/>
            <person name="Berrin J.G."/>
            <person name="Delaux P.M."/>
            <person name="Dal Grande F."/>
            <person name="Keller J."/>
        </authorList>
    </citation>
    <scope>NUCLEOTIDE SEQUENCE [LARGE SCALE GENOMIC DNA]</scope>
    <source>
        <strain evidence="1 2">SAG 216-7</strain>
    </source>
</reference>
<evidence type="ECO:0000313" key="1">
    <source>
        <dbReference type="EMBL" id="KAK9917020.1"/>
    </source>
</evidence>